<sequence length="78" mass="8786">MVSTSSKADTSTTVDDWFDNVENIKPLRGGRKGDTLNEVSRCTNKYSAEQAEEKFRTELENARKTEDDPLSVSDLRDS</sequence>
<dbReference type="Gene3D" id="1.25.40.430">
    <property type="match status" value="1"/>
</dbReference>
<evidence type="ECO:0000313" key="2">
    <source>
        <dbReference type="EMBL" id="KAI1716356.1"/>
    </source>
</evidence>
<organism evidence="2 3">
    <name type="scientific">Ditylenchus destructor</name>
    <dbReference type="NCBI Taxonomy" id="166010"/>
    <lineage>
        <taxon>Eukaryota</taxon>
        <taxon>Metazoa</taxon>
        <taxon>Ecdysozoa</taxon>
        <taxon>Nematoda</taxon>
        <taxon>Chromadorea</taxon>
        <taxon>Rhabditida</taxon>
        <taxon>Tylenchina</taxon>
        <taxon>Tylenchomorpha</taxon>
        <taxon>Sphaerularioidea</taxon>
        <taxon>Anguinidae</taxon>
        <taxon>Anguininae</taxon>
        <taxon>Ditylenchus</taxon>
    </lineage>
</organism>
<evidence type="ECO:0000313" key="3">
    <source>
        <dbReference type="Proteomes" id="UP001201812"/>
    </source>
</evidence>
<reference evidence="2" key="1">
    <citation type="submission" date="2022-01" db="EMBL/GenBank/DDBJ databases">
        <title>Genome Sequence Resource for Two Populations of Ditylenchus destructor, the Migratory Endoparasitic Phytonematode.</title>
        <authorList>
            <person name="Zhang H."/>
            <person name="Lin R."/>
            <person name="Xie B."/>
        </authorList>
    </citation>
    <scope>NUCLEOTIDE SEQUENCE</scope>
    <source>
        <strain evidence="2">BazhouSP</strain>
    </source>
</reference>
<feature type="compositionally biased region" description="Basic and acidic residues" evidence="1">
    <location>
        <begin position="51"/>
        <end position="67"/>
    </location>
</feature>
<feature type="region of interest" description="Disordered" evidence="1">
    <location>
        <begin position="51"/>
        <end position="78"/>
    </location>
</feature>
<gene>
    <name evidence="2" type="ORF">DdX_07403</name>
</gene>
<proteinExistence type="predicted"/>
<dbReference type="EMBL" id="JAKKPZ010000010">
    <property type="protein sequence ID" value="KAI1716356.1"/>
    <property type="molecule type" value="Genomic_DNA"/>
</dbReference>
<name>A0AAD4R1U2_9BILA</name>
<dbReference type="Proteomes" id="UP001201812">
    <property type="component" value="Unassembled WGS sequence"/>
</dbReference>
<protein>
    <submittedName>
        <fullName evidence="2">Uncharacterized protein</fullName>
    </submittedName>
</protein>
<comment type="caution">
    <text evidence="2">The sequence shown here is derived from an EMBL/GenBank/DDBJ whole genome shotgun (WGS) entry which is preliminary data.</text>
</comment>
<keyword evidence="3" id="KW-1185">Reference proteome</keyword>
<evidence type="ECO:0000256" key="1">
    <source>
        <dbReference type="SAM" id="MobiDB-lite"/>
    </source>
</evidence>
<accession>A0AAD4R1U2</accession>
<dbReference type="AlphaFoldDB" id="A0AAD4R1U2"/>